<dbReference type="Pfam" id="PF24996">
    <property type="entry name" value="NANM"/>
    <property type="match status" value="1"/>
</dbReference>
<evidence type="ECO:0000256" key="1">
    <source>
        <dbReference type="ARBA" id="ARBA00022441"/>
    </source>
</evidence>
<keyword evidence="2" id="KW-0677">Repeat</keyword>
<sequence>MTIHLTFLPDFPVAIKNGVGGSLGRRLYAGLGSAGKHFFYFDLDQSGGDWQPAADFPGVERNDAVCVTTPKGLYVFSGAGNDPRHAHTSVLMDSYFFCVDTQQWHSLDTTLPVGLLGASATAVNDHQLLFWGGYSKETFDALMKQLSVASSSEESTELITVFMGQSVEAYGWNSLIWLYDVRKNTWEAIARNPYPANCGAALVRANDDYLLIEGEVKPGLRSLKTKCYRFDHQWRLTTKHTASIAEQWPHHEGIAGGYASAVENAIILAGGAYFIGSQANYQQGKLYSHQGLTKHYSDTIWRHQNDEWAQAGKLPIPSAYGVSIPSQDGLYVLGGETLDGQTLSCCYHLKAI</sequence>
<keyword evidence="1" id="KW-0880">Kelch repeat</keyword>
<name>A0A1H5VJQ7_9VIBR</name>
<evidence type="ECO:0000313" key="4">
    <source>
        <dbReference type="Proteomes" id="UP000236721"/>
    </source>
</evidence>
<dbReference type="InterPro" id="IPR019936">
    <property type="entry name" value="NanM_proteobact"/>
</dbReference>
<dbReference type="InterPro" id="IPR056734">
    <property type="entry name" value="NANM"/>
</dbReference>
<accession>A0A1H5VJQ7</accession>
<dbReference type="InterPro" id="IPR015915">
    <property type="entry name" value="Kelch-typ_b-propeller"/>
</dbReference>
<dbReference type="PANTHER" id="PTHR45632">
    <property type="entry name" value="LD33804P"/>
    <property type="match status" value="1"/>
</dbReference>
<keyword evidence="4" id="KW-1185">Reference proteome</keyword>
<dbReference type="RefSeq" id="WP_103879504.1">
    <property type="nucleotide sequence ID" value="NZ_FNVG01000004.1"/>
</dbReference>
<dbReference type="Gene3D" id="2.120.10.80">
    <property type="entry name" value="Kelch-type beta propeller"/>
    <property type="match status" value="2"/>
</dbReference>
<dbReference type="OrthoDB" id="5857700at2"/>
<protein>
    <submittedName>
        <fullName evidence="3">N-acetylneuraminate epimerase</fullName>
    </submittedName>
</protein>
<proteinExistence type="predicted"/>
<evidence type="ECO:0000256" key="2">
    <source>
        <dbReference type="ARBA" id="ARBA00022737"/>
    </source>
</evidence>
<reference evidence="4" key="1">
    <citation type="submission" date="2016-10" db="EMBL/GenBank/DDBJ databases">
        <authorList>
            <person name="Varghese N."/>
            <person name="Submissions S."/>
        </authorList>
    </citation>
    <scope>NUCLEOTIDE SEQUENCE [LARGE SCALE GENOMIC DNA]</scope>
    <source>
        <strain evidence="4">CGMCC 1.7062</strain>
    </source>
</reference>
<dbReference type="NCBIfam" id="TIGR03547">
    <property type="entry name" value="muta_rot_YjhT"/>
    <property type="match status" value="1"/>
</dbReference>
<dbReference type="SUPFAM" id="SSF117281">
    <property type="entry name" value="Kelch motif"/>
    <property type="match status" value="1"/>
</dbReference>
<dbReference type="Proteomes" id="UP000236721">
    <property type="component" value="Unassembled WGS sequence"/>
</dbReference>
<organism evidence="3 4">
    <name type="scientific">Vibrio hangzhouensis</name>
    <dbReference type="NCBI Taxonomy" id="462991"/>
    <lineage>
        <taxon>Bacteria</taxon>
        <taxon>Pseudomonadati</taxon>
        <taxon>Pseudomonadota</taxon>
        <taxon>Gammaproteobacteria</taxon>
        <taxon>Vibrionales</taxon>
        <taxon>Vibrionaceae</taxon>
        <taxon>Vibrio</taxon>
    </lineage>
</organism>
<evidence type="ECO:0000313" key="3">
    <source>
        <dbReference type="EMBL" id="SEF87595.1"/>
    </source>
</evidence>
<dbReference type="EMBL" id="FNVG01000004">
    <property type="protein sequence ID" value="SEF87595.1"/>
    <property type="molecule type" value="Genomic_DNA"/>
</dbReference>
<gene>
    <name evidence="3" type="ORF">SAMN04488244_104239</name>
</gene>
<dbReference type="AlphaFoldDB" id="A0A1H5VJQ7"/>